<dbReference type="AlphaFoldDB" id="A0A2M7EKR8"/>
<dbReference type="InterPro" id="IPR012933">
    <property type="entry name" value="HicA_mRNA_interferase"/>
</dbReference>
<dbReference type="Proteomes" id="UP000228762">
    <property type="component" value="Unassembled WGS sequence"/>
</dbReference>
<dbReference type="Gene3D" id="3.30.920.30">
    <property type="entry name" value="Hypothetical protein"/>
    <property type="match status" value="1"/>
</dbReference>
<dbReference type="InterPro" id="IPR038570">
    <property type="entry name" value="HicA_sf"/>
</dbReference>
<reference evidence="9" key="1">
    <citation type="submission" date="2017-09" db="EMBL/GenBank/DDBJ databases">
        <title>Depth-based differentiation of microbial function through sediment-hosted aquifers and enrichment of novel symbionts in the deep terrestrial subsurface.</title>
        <authorList>
            <person name="Probst A.J."/>
            <person name="Ladd B."/>
            <person name="Jarett J.K."/>
            <person name="Geller-Mcgrath D.E."/>
            <person name="Sieber C.M.K."/>
            <person name="Emerson J.B."/>
            <person name="Anantharaman K."/>
            <person name="Thomas B.C."/>
            <person name="Malmstrom R."/>
            <person name="Stieglmeier M."/>
            <person name="Klingl A."/>
            <person name="Woyke T."/>
            <person name="Ryan C.M."/>
            <person name="Banfield J.F."/>
        </authorList>
    </citation>
    <scope>NUCLEOTIDE SEQUENCE [LARGE SCALE GENOMIC DNA]</scope>
</reference>
<organism evidence="8 9">
    <name type="scientific">Candidatus Roizmanbacteria bacterium CG17_big_fil_post_rev_8_21_14_2_50_39_7</name>
    <dbReference type="NCBI Taxonomy" id="1974858"/>
    <lineage>
        <taxon>Bacteria</taxon>
        <taxon>Candidatus Roizmaniibacteriota</taxon>
    </lineage>
</organism>
<evidence type="ECO:0008006" key="10">
    <source>
        <dbReference type="Google" id="ProtNLM"/>
    </source>
</evidence>
<dbReference type="GO" id="GO:0004519">
    <property type="term" value="F:endonuclease activity"/>
    <property type="evidence" value="ECO:0007669"/>
    <property type="project" value="UniProtKB-KW"/>
</dbReference>
<evidence type="ECO:0000256" key="3">
    <source>
        <dbReference type="ARBA" id="ARBA00022722"/>
    </source>
</evidence>
<evidence type="ECO:0000313" key="9">
    <source>
        <dbReference type="Proteomes" id="UP000228762"/>
    </source>
</evidence>
<dbReference type="GO" id="GO:0003729">
    <property type="term" value="F:mRNA binding"/>
    <property type="evidence" value="ECO:0007669"/>
    <property type="project" value="InterPro"/>
</dbReference>
<evidence type="ECO:0000256" key="4">
    <source>
        <dbReference type="ARBA" id="ARBA00022759"/>
    </source>
</evidence>
<keyword evidence="7" id="KW-0346">Stress response</keyword>
<evidence type="ECO:0000256" key="1">
    <source>
        <dbReference type="ARBA" id="ARBA00006620"/>
    </source>
</evidence>
<keyword evidence="5" id="KW-0378">Hydrolase</keyword>
<dbReference type="EMBL" id="PFEV01000052">
    <property type="protein sequence ID" value="PIV71158.1"/>
    <property type="molecule type" value="Genomic_DNA"/>
</dbReference>
<dbReference type="GO" id="GO:0016787">
    <property type="term" value="F:hydrolase activity"/>
    <property type="evidence" value="ECO:0007669"/>
    <property type="project" value="UniProtKB-KW"/>
</dbReference>
<evidence type="ECO:0000256" key="7">
    <source>
        <dbReference type="ARBA" id="ARBA00023016"/>
    </source>
</evidence>
<evidence type="ECO:0000313" key="8">
    <source>
        <dbReference type="EMBL" id="PIV71158.1"/>
    </source>
</evidence>
<evidence type="ECO:0000256" key="2">
    <source>
        <dbReference type="ARBA" id="ARBA00022649"/>
    </source>
</evidence>
<keyword evidence="2" id="KW-1277">Toxin-antitoxin system</keyword>
<accession>A0A2M7EKR8</accession>
<dbReference type="Pfam" id="PF07927">
    <property type="entry name" value="HicA_toxin"/>
    <property type="match status" value="1"/>
</dbReference>
<evidence type="ECO:0000256" key="5">
    <source>
        <dbReference type="ARBA" id="ARBA00022801"/>
    </source>
</evidence>
<comment type="caution">
    <text evidence="8">The sequence shown here is derived from an EMBL/GenBank/DDBJ whole genome shotgun (WGS) entry which is preliminary data.</text>
</comment>
<name>A0A2M7EKR8_9BACT</name>
<proteinExistence type="inferred from homology"/>
<dbReference type="SUPFAM" id="SSF54786">
    <property type="entry name" value="YcfA/nrd intein domain"/>
    <property type="match status" value="1"/>
</dbReference>
<comment type="similarity">
    <text evidence="1">Belongs to the HicA mRNA interferase family.</text>
</comment>
<keyword evidence="6" id="KW-0694">RNA-binding</keyword>
<evidence type="ECO:0000256" key="6">
    <source>
        <dbReference type="ARBA" id="ARBA00022884"/>
    </source>
</evidence>
<keyword evidence="3" id="KW-0540">Nuclease</keyword>
<protein>
    <recommendedName>
        <fullName evidence="10">Type II toxin-antitoxin system HicA family toxin</fullName>
    </recommendedName>
</protein>
<gene>
    <name evidence="8" type="ORF">COW57_01090</name>
</gene>
<keyword evidence="4" id="KW-0255">Endonuclease</keyword>
<sequence>MPKLYSGKDVLKTLQRAGFVIVSQKGSHVKLKGLFHNQIHITIVPNHRQIA</sequence>